<accession>A0A367QI11</accession>
<evidence type="ECO:0000313" key="2">
    <source>
        <dbReference type="Proteomes" id="UP000252107"/>
    </source>
</evidence>
<dbReference type="Proteomes" id="UP000252107">
    <property type="component" value="Unassembled WGS sequence"/>
</dbReference>
<dbReference type="NCBIfam" id="TIGR04256">
    <property type="entry name" value="GxxExxY"/>
    <property type="match status" value="1"/>
</dbReference>
<organism evidence="1 2">
    <name type="scientific">Nostoc minutum NIES-26</name>
    <dbReference type="NCBI Taxonomy" id="1844469"/>
    <lineage>
        <taxon>Bacteria</taxon>
        <taxon>Bacillati</taxon>
        <taxon>Cyanobacteriota</taxon>
        <taxon>Cyanophyceae</taxon>
        <taxon>Nostocales</taxon>
        <taxon>Nostocaceae</taxon>
        <taxon>Nostoc</taxon>
    </lineage>
</organism>
<reference evidence="1" key="1">
    <citation type="submission" date="2016-04" db="EMBL/GenBank/DDBJ databases">
        <authorList>
            <person name="Tabuchi Yagui T.R."/>
        </authorList>
    </citation>
    <scope>NUCLEOTIDE SEQUENCE [LARGE SCALE GENOMIC DNA]</scope>
    <source>
        <strain evidence="1">NIES-26</strain>
    </source>
</reference>
<keyword evidence="2" id="KW-1185">Reference proteome</keyword>
<evidence type="ECO:0000313" key="1">
    <source>
        <dbReference type="EMBL" id="RCJ23838.1"/>
    </source>
</evidence>
<name>A0A367QI11_9NOSO</name>
<dbReference type="Pfam" id="PF13366">
    <property type="entry name" value="PDDEXK_3"/>
    <property type="match status" value="1"/>
</dbReference>
<gene>
    <name evidence="1" type="ORF">A6770_28900</name>
</gene>
<comment type="caution">
    <text evidence="1">The sequence shown here is derived from an EMBL/GenBank/DDBJ whole genome shotgun (WGS) entry which is preliminary data.</text>
</comment>
<protein>
    <submittedName>
        <fullName evidence="1">GxxExxY protein</fullName>
    </submittedName>
</protein>
<dbReference type="AlphaFoldDB" id="A0A367QI11"/>
<dbReference type="EMBL" id="LXQD01000321">
    <property type="protein sequence ID" value="RCJ23838.1"/>
    <property type="molecule type" value="Genomic_DNA"/>
</dbReference>
<dbReference type="InterPro" id="IPR026350">
    <property type="entry name" value="GxxExxY"/>
</dbReference>
<proteinExistence type="predicted"/>
<sequence length="124" mass="14156">MDENDLSGTIIGFGMRVHTALGPGLLESAYEECLYYELKKRFNVGKQVPLPLIYEEVKLDCVYRLDLIVENKVIIEVESVESIHPIHSVQLLTYLKLTNCKLSLILNFNVLHLKEGIKRVANKL</sequence>